<feature type="domain" description="Aminoglycoside phosphotransferase" evidence="1">
    <location>
        <begin position="67"/>
        <end position="230"/>
    </location>
</feature>
<organism evidence="2 3">
    <name type="scientific">Paractinoplanes hotanensis</name>
    <dbReference type="NCBI Taxonomy" id="2906497"/>
    <lineage>
        <taxon>Bacteria</taxon>
        <taxon>Bacillati</taxon>
        <taxon>Actinomycetota</taxon>
        <taxon>Actinomycetes</taxon>
        <taxon>Micromonosporales</taxon>
        <taxon>Micromonosporaceae</taxon>
        <taxon>Paractinoplanes</taxon>
    </lineage>
</organism>
<proteinExistence type="predicted"/>
<dbReference type="SUPFAM" id="SSF56112">
    <property type="entry name" value="Protein kinase-like (PK-like)"/>
    <property type="match status" value="1"/>
</dbReference>
<dbReference type="EMBL" id="JAMQOL010000053">
    <property type="protein sequence ID" value="MCM4082953.1"/>
    <property type="molecule type" value="Genomic_DNA"/>
</dbReference>
<reference evidence="2 3" key="1">
    <citation type="submission" date="2022-06" db="EMBL/GenBank/DDBJ databases">
        <title>Actinoplanes abujensis sp. nov., isolated from Nigerian arid soil.</title>
        <authorList>
            <person name="Ding P."/>
        </authorList>
    </citation>
    <scope>NUCLEOTIDE SEQUENCE [LARGE SCALE GENOMIC DNA]</scope>
    <source>
        <strain evidence="3">TRM88002</strain>
    </source>
</reference>
<dbReference type="Pfam" id="PF01636">
    <property type="entry name" value="APH"/>
    <property type="match status" value="1"/>
</dbReference>
<evidence type="ECO:0000259" key="1">
    <source>
        <dbReference type="Pfam" id="PF01636"/>
    </source>
</evidence>
<gene>
    <name evidence="2" type="ORF">LXN57_35880</name>
</gene>
<name>A0ABT0YBS4_9ACTN</name>
<keyword evidence="3" id="KW-1185">Reference proteome</keyword>
<protein>
    <submittedName>
        <fullName evidence="2">Aminoglycoside phosphotransferase family protein</fullName>
    </submittedName>
</protein>
<dbReference type="Proteomes" id="UP001523216">
    <property type="component" value="Unassembled WGS sequence"/>
</dbReference>
<dbReference type="InterPro" id="IPR011009">
    <property type="entry name" value="Kinase-like_dom_sf"/>
</dbReference>
<evidence type="ECO:0000313" key="2">
    <source>
        <dbReference type="EMBL" id="MCM4082953.1"/>
    </source>
</evidence>
<sequence length="299" mass="32786">MVTRDGSALIKHVAAEDWLDDFARAMDFEQLALSVGISMARPIPPLVEPMNHDNGPARKRLGFAAAIEGIGWVRAYDWVDGEPLGDGDDVAAWLGETLARLHQLTPTADASRPPDWYRMDRPEMWHGWLNDGQRDGRSWAALLRLHMTDVLEAAGWVARSFTAAGDYVVTHRDVEPWNVMMTGGGPVLIDWDVAGADSASLEAAHATLEFSRRGRTAPDPAAVRRTFEAYVGAGGTPFGGPDVLARRAGLRLGRLAERLRMSLGDQDLGPRELAAVERRAAEQIAEMPAFLAALRNYRL</sequence>
<dbReference type="Gene3D" id="3.90.1200.10">
    <property type="match status" value="1"/>
</dbReference>
<accession>A0ABT0YBS4</accession>
<evidence type="ECO:0000313" key="3">
    <source>
        <dbReference type="Proteomes" id="UP001523216"/>
    </source>
</evidence>
<dbReference type="InterPro" id="IPR002575">
    <property type="entry name" value="Aminoglycoside_PTrfase"/>
</dbReference>
<comment type="caution">
    <text evidence="2">The sequence shown here is derived from an EMBL/GenBank/DDBJ whole genome shotgun (WGS) entry which is preliminary data.</text>
</comment>